<dbReference type="InterPro" id="IPR050122">
    <property type="entry name" value="RTK"/>
</dbReference>
<dbReference type="AlphaFoldDB" id="A0A7L2E5P8"/>
<dbReference type="GO" id="GO:0005524">
    <property type="term" value="F:ATP binding"/>
    <property type="evidence" value="ECO:0007669"/>
    <property type="project" value="UniProtKB-KW"/>
</dbReference>
<feature type="domain" description="Serine-threonine/tyrosine-protein kinase catalytic" evidence="3">
    <location>
        <begin position="1"/>
        <end position="36"/>
    </location>
</feature>
<evidence type="ECO:0000256" key="2">
    <source>
        <dbReference type="ARBA" id="ARBA00022840"/>
    </source>
</evidence>
<dbReference type="GO" id="GO:0005886">
    <property type="term" value="C:plasma membrane"/>
    <property type="evidence" value="ECO:0007669"/>
    <property type="project" value="TreeGrafter"/>
</dbReference>
<dbReference type="OrthoDB" id="28230at2759"/>
<feature type="non-terminal residue" evidence="4">
    <location>
        <position position="53"/>
    </location>
</feature>
<sequence>MPCPQGCPESLHELMKLCWKKDPDERPTFEYIQSFLEDYFTATEPQYQPGDNL</sequence>
<dbReference type="GO" id="GO:0043235">
    <property type="term" value="C:receptor complex"/>
    <property type="evidence" value="ECO:0007669"/>
    <property type="project" value="TreeGrafter"/>
</dbReference>
<proteinExistence type="predicted"/>
<keyword evidence="2" id="KW-0067">ATP-binding</keyword>
<keyword evidence="1" id="KW-0547">Nucleotide-binding</keyword>
<dbReference type="SUPFAM" id="SSF56112">
    <property type="entry name" value="Protein kinase-like (PK-like)"/>
    <property type="match status" value="1"/>
</dbReference>
<dbReference type="PANTHER" id="PTHR24416">
    <property type="entry name" value="TYROSINE-PROTEIN KINASE RECEPTOR"/>
    <property type="match status" value="1"/>
</dbReference>
<dbReference type="Gene3D" id="1.10.510.10">
    <property type="entry name" value="Transferase(Phosphotransferase) domain 1"/>
    <property type="match status" value="1"/>
</dbReference>
<reference evidence="4 5" key="1">
    <citation type="submission" date="2019-09" db="EMBL/GenBank/DDBJ databases">
        <title>Bird 10,000 Genomes (B10K) Project - Family phase.</title>
        <authorList>
            <person name="Zhang G."/>
        </authorList>
    </citation>
    <scope>NUCLEOTIDE SEQUENCE [LARGE SCALE GENOMIC DNA]</scope>
    <source>
        <strain evidence="4">B10K-DU-011-42</strain>
        <tissue evidence="4">Muscle</tissue>
    </source>
</reference>
<accession>A0A7L2E5P8</accession>
<dbReference type="InterPro" id="IPR001245">
    <property type="entry name" value="Ser-Thr/Tyr_kinase_cat_dom"/>
</dbReference>
<dbReference type="GO" id="GO:0007169">
    <property type="term" value="P:cell surface receptor protein tyrosine kinase signaling pathway"/>
    <property type="evidence" value="ECO:0007669"/>
    <property type="project" value="TreeGrafter"/>
</dbReference>
<dbReference type="EMBL" id="VWYI01021526">
    <property type="protein sequence ID" value="NXQ57158.1"/>
    <property type="molecule type" value="Genomic_DNA"/>
</dbReference>
<evidence type="ECO:0000259" key="3">
    <source>
        <dbReference type="Pfam" id="PF07714"/>
    </source>
</evidence>
<dbReference type="Pfam" id="PF07714">
    <property type="entry name" value="PK_Tyr_Ser-Thr"/>
    <property type="match status" value="1"/>
</dbReference>
<dbReference type="PANTHER" id="PTHR24416:SF611">
    <property type="entry name" value="TYROSINE-PROTEIN KINASE TRANSMEMBRANE RECEPTOR ROR"/>
    <property type="match status" value="1"/>
</dbReference>
<name>A0A7L2E5P8_ANTMN</name>
<evidence type="ECO:0000256" key="1">
    <source>
        <dbReference type="ARBA" id="ARBA00022741"/>
    </source>
</evidence>
<evidence type="ECO:0000313" key="5">
    <source>
        <dbReference type="Proteomes" id="UP000554720"/>
    </source>
</evidence>
<evidence type="ECO:0000313" key="4">
    <source>
        <dbReference type="EMBL" id="NXQ57158.1"/>
    </source>
</evidence>
<dbReference type="InterPro" id="IPR011009">
    <property type="entry name" value="Kinase-like_dom_sf"/>
</dbReference>
<protein>
    <submittedName>
        <fullName evidence="4">YES kinase</fullName>
    </submittedName>
</protein>
<gene>
    <name evidence="4" type="primary">Yes1</name>
    <name evidence="4" type="ORF">ANTMIN_R15179</name>
</gene>
<dbReference type="GO" id="GO:0004714">
    <property type="term" value="F:transmembrane receptor protein tyrosine kinase activity"/>
    <property type="evidence" value="ECO:0007669"/>
    <property type="project" value="TreeGrafter"/>
</dbReference>
<keyword evidence="5" id="KW-1185">Reference proteome</keyword>
<keyword evidence="4" id="KW-0418">Kinase</keyword>
<feature type="non-terminal residue" evidence="4">
    <location>
        <position position="1"/>
    </location>
</feature>
<keyword evidence="4" id="KW-0808">Transferase</keyword>
<dbReference type="Proteomes" id="UP000554720">
    <property type="component" value="Unassembled WGS sequence"/>
</dbReference>
<comment type="caution">
    <text evidence="4">The sequence shown here is derived from an EMBL/GenBank/DDBJ whole genome shotgun (WGS) entry which is preliminary data.</text>
</comment>
<organism evidence="4 5">
    <name type="scientific">Anthoscopus minutus</name>
    <name type="common">Southern penduline-tit</name>
    <dbReference type="NCBI Taxonomy" id="156561"/>
    <lineage>
        <taxon>Eukaryota</taxon>
        <taxon>Metazoa</taxon>
        <taxon>Chordata</taxon>
        <taxon>Craniata</taxon>
        <taxon>Vertebrata</taxon>
        <taxon>Euteleostomi</taxon>
        <taxon>Archelosauria</taxon>
        <taxon>Archosauria</taxon>
        <taxon>Dinosauria</taxon>
        <taxon>Saurischia</taxon>
        <taxon>Theropoda</taxon>
        <taxon>Coelurosauria</taxon>
        <taxon>Aves</taxon>
        <taxon>Neognathae</taxon>
        <taxon>Neoaves</taxon>
        <taxon>Telluraves</taxon>
        <taxon>Australaves</taxon>
        <taxon>Passeriformes</taxon>
        <taxon>Paridae</taxon>
        <taxon>Anthoscopus</taxon>
    </lineage>
</organism>